<feature type="domain" description="Aerotolerance regulator N-terminal" evidence="2">
    <location>
        <begin position="1"/>
        <end position="76"/>
    </location>
</feature>
<evidence type="ECO:0000313" key="5">
    <source>
        <dbReference type="Proteomes" id="UP000216339"/>
    </source>
</evidence>
<proteinExistence type="predicted"/>
<comment type="caution">
    <text evidence="4">The sequence shown here is derived from an EMBL/GenBank/DDBJ whole genome shotgun (WGS) entry which is preliminary data.</text>
</comment>
<dbReference type="InterPro" id="IPR029062">
    <property type="entry name" value="Class_I_gatase-like"/>
</dbReference>
<evidence type="ECO:0000313" key="4">
    <source>
        <dbReference type="EMBL" id="PAP75518.1"/>
    </source>
</evidence>
<feature type="transmembrane region" description="Helical" evidence="1">
    <location>
        <begin position="6"/>
        <end position="26"/>
    </location>
</feature>
<dbReference type="Pfam" id="PF07584">
    <property type="entry name" value="BatA"/>
    <property type="match status" value="1"/>
</dbReference>
<dbReference type="InterPro" id="IPR036465">
    <property type="entry name" value="vWFA_dom_sf"/>
</dbReference>
<sequence length="690" mass="72041">MGFLNPFLLVGLAAAAIPIVVHLFNFRRPQRVDFSTLRFVREIEATSMRRVRIRQWLLLALRTLAVLFLVLAFARPTRTADAGVFEEGAARSLVLVLDNSRSMTLRDAQGALIDQARTLGGTVVEATGRGDERTLLPVARPPEFRAVPYATAGPVLDAIAATPSLAGAEPLTAAVARAGSLLEGAAHPRREIVVVSDFQAATFTDSASAALPDDVDVTLLPLGARRQVNTAVTDVEVVSRIVEPGRPVQIEATVTRYGGRPGTVGAALLLDGERVAETAVDVVPNTPVRVPFTVTPPARGWLGGEVRIEADGAEWDDARYFALRVPPPPRVLVVRGDGQRADLVTLALGVAAESGGVALNEVAEGALAGADLSDYDAVVLVGPASVADPGRLAAFVAEGGGVLAFPGTDPESLNPLLSALGAGRIDGALGESDGEAIGRTTDLDLDHPLFAGVFDAARPTPEAADVRRIARYRPGGADESTLIKTQTGAPMLQEIRRGEGSVLLFGVAPDLRWSDLPQRGLFVPLLYRAAAYLAAGSSVADSGELVAREGGTVRVEGVEAGAALRLVGPDGTALTPLQRTVPGAVVLDVGDAVARAGLYRVVQGGRTLRVVAVNEDARESDPAQLDPAEAARRLEAATDRPVRVVEGAADLSASGEPSGMPLWTLFLALALTCLVAETLVTTRWRAAPGA</sequence>
<organism evidence="4 5">
    <name type="scientific">Rubrivirga marina</name>
    <dbReference type="NCBI Taxonomy" id="1196024"/>
    <lineage>
        <taxon>Bacteria</taxon>
        <taxon>Pseudomonadati</taxon>
        <taxon>Rhodothermota</taxon>
        <taxon>Rhodothermia</taxon>
        <taxon>Rhodothermales</taxon>
        <taxon>Rubricoccaceae</taxon>
        <taxon>Rubrivirga</taxon>
    </lineage>
</organism>
<dbReference type="AlphaFoldDB" id="A0A271IX49"/>
<dbReference type="Pfam" id="PF13519">
    <property type="entry name" value="VWA_2"/>
    <property type="match status" value="1"/>
</dbReference>
<protein>
    <recommendedName>
        <fullName evidence="6">Aerotolerance regulator N-terminal domain-containing protein</fullName>
    </recommendedName>
</protein>
<dbReference type="InterPro" id="IPR011933">
    <property type="entry name" value="Double_TM_dom"/>
</dbReference>
<dbReference type="Gene3D" id="3.40.50.880">
    <property type="match status" value="1"/>
</dbReference>
<dbReference type="PANTHER" id="PTHR37464:SF1">
    <property type="entry name" value="BLL2463 PROTEIN"/>
    <property type="match status" value="1"/>
</dbReference>
<keyword evidence="1" id="KW-0812">Transmembrane</keyword>
<feature type="domain" description="VWFA" evidence="3">
    <location>
        <begin position="93"/>
        <end position="198"/>
    </location>
</feature>
<dbReference type="PANTHER" id="PTHR37464">
    <property type="entry name" value="BLL2463 PROTEIN"/>
    <property type="match status" value="1"/>
</dbReference>
<dbReference type="InterPro" id="IPR024163">
    <property type="entry name" value="Aerotolerance_reg_N"/>
</dbReference>
<dbReference type="Proteomes" id="UP000216339">
    <property type="component" value="Unassembled WGS sequence"/>
</dbReference>
<feature type="transmembrane region" description="Helical" evidence="1">
    <location>
        <begin position="56"/>
        <end position="74"/>
    </location>
</feature>
<reference evidence="4 5" key="1">
    <citation type="submission" date="2016-11" db="EMBL/GenBank/DDBJ databases">
        <title>Study of marine rhodopsin-containing bacteria.</title>
        <authorList>
            <person name="Yoshizawa S."/>
            <person name="Kumagai Y."/>
            <person name="Kogure K."/>
        </authorList>
    </citation>
    <scope>NUCLEOTIDE SEQUENCE [LARGE SCALE GENOMIC DNA]</scope>
    <source>
        <strain evidence="4 5">SAORIC-28</strain>
    </source>
</reference>
<accession>A0A271IX49</accession>
<dbReference type="Gene3D" id="3.40.50.410">
    <property type="entry name" value="von Willebrand factor, type A domain"/>
    <property type="match status" value="1"/>
</dbReference>
<keyword evidence="5" id="KW-1185">Reference proteome</keyword>
<evidence type="ECO:0000259" key="3">
    <source>
        <dbReference type="Pfam" id="PF13519"/>
    </source>
</evidence>
<evidence type="ECO:0000256" key="1">
    <source>
        <dbReference type="SAM" id="Phobius"/>
    </source>
</evidence>
<name>A0A271IX49_9BACT</name>
<gene>
    <name evidence="4" type="ORF">BSZ37_03190</name>
</gene>
<dbReference type="InterPro" id="IPR002035">
    <property type="entry name" value="VWF_A"/>
</dbReference>
<dbReference type="SUPFAM" id="SSF52317">
    <property type="entry name" value="Class I glutamine amidotransferase-like"/>
    <property type="match status" value="1"/>
</dbReference>
<dbReference type="EMBL" id="MQWD01000001">
    <property type="protein sequence ID" value="PAP75518.1"/>
    <property type="molecule type" value="Genomic_DNA"/>
</dbReference>
<dbReference type="NCBIfam" id="TIGR02226">
    <property type="entry name" value="two_anch"/>
    <property type="match status" value="1"/>
</dbReference>
<evidence type="ECO:0000259" key="2">
    <source>
        <dbReference type="Pfam" id="PF07584"/>
    </source>
</evidence>
<dbReference type="OrthoDB" id="9810200at2"/>
<keyword evidence="1" id="KW-0472">Membrane</keyword>
<evidence type="ECO:0008006" key="6">
    <source>
        <dbReference type="Google" id="ProtNLM"/>
    </source>
</evidence>
<keyword evidence="1" id="KW-1133">Transmembrane helix</keyword>
<dbReference type="RefSeq" id="WP_095509153.1">
    <property type="nucleotide sequence ID" value="NZ_MQWD01000001.1"/>
</dbReference>